<protein>
    <submittedName>
        <fullName evidence="1">Uncharacterized protein</fullName>
    </submittedName>
</protein>
<sequence length="494" mass="55010">MFASVQRTSSPDLLTTQDPRAPPASHASRSRFADAQPAPPLPLKASGPNSVPIGARKGPSPGAVSQHSPVERLNRREPFNGGGDAVSGRRGRDYVDDEPSRSAPVPSQRVPSRASPDNARAPPRRERPAQPPHSDSFAPQAPTAPRRESFTTSERVSRFGPPIQRPSEDSVQDNRRWPARPLTPPPPRHTTPPPPPSRAYALDDTERYTDRRLSSVRAERSTGLVEDVSRLRVAHDDDRLDRRAPPRRNDSPGRRSDYSYDRPSVEDARAERNRHSPPVQRDREPPRRKETSPYARTQPLPEPRRPASWDRPPTPDSARLPPRPADHVPNHVESRNVSPPPATVHEPAPTARTSKPVRIRRPPAEAYSREMPPPPAKEGHAILERIEKRPEPVHALPERVPLRRAPSLLDRLSSDKPSGQGPSLRERVDDWDMDTGGGARYSRDDDESNGDGGRGRSKKRGRPKRGSIQVVILDRLAVDVGHQRDRHQGERADE</sequence>
<evidence type="ECO:0000313" key="1">
    <source>
        <dbReference type="EMBL" id="KAI0041512.1"/>
    </source>
</evidence>
<evidence type="ECO:0000313" key="2">
    <source>
        <dbReference type="Proteomes" id="UP000814033"/>
    </source>
</evidence>
<name>A0ACB8RC38_9AGAM</name>
<gene>
    <name evidence="1" type="ORF">FA95DRAFT_690906</name>
</gene>
<keyword evidence="2" id="KW-1185">Reference proteome</keyword>
<proteinExistence type="predicted"/>
<comment type="caution">
    <text evidence="1">The sequence shown here is derived from an EMBL/GenBank/DDBJ whole genome shotgun (WGS) entry which is preliminary data.</text>
</comment>
<accession>A0ACB8RC38</accession>
<dbReference type="EMBL" id="MU276118">
    <property type="protein sequence ID" value="KAI0041512.1"/>
    <property type="molecule type" value="Genomic_DNA"/>
</dbReference>
<organism evidence="1 2">
    <name type="scientific">Auriscalpium vulgare</name>
    <dbReference type="NCBI Taxonomy" id="40419"/>
    <lineage>
        <taxon>Eukaryota</taxon>
        <taxon>Fungi</taxon>
        <taxon>Dikarya</taxon>
        <taxon>Basidiomycota</taxon>
        <taxon>Agaricomycotina</taxon>
        <taxon>Agaricomycetes</taxon>
        <taxon>Russulales</taxon>
        <taxon>Auriscalpiaceae</taxon>
        <taxon>Auriscalpium</taxon>
    </lineage>
</organism>
<reference evidence="1" key="1">
    <citation type="submission" date="2021-02" db="EMBL/GenBank/DDBJ databases">
        <authorList>
            <consortium name="DOE Joint Genome Institute"/>
            <person name="Ahrendt S."/>
            <person name="Looney B.P."/>
            <person name="Miyauchi S."/>
            <person name="Morin E."/>
            <person name="Drula E."/>
            <person name="Courty P.E."/>
            <person name="Chicoki N."/>
            <person name="Fauchery L."/>
            <person name="Kohler A."/>
            <person name="Kuo A."/>
            <person name="Labutti K."/>
            <person name="Pangilinan J."/>
            <person name="Lipzen A."/>
            <person name="Riley R."/>
            <person name="Andreopoulos W."/>
            <person name="He G."/>
            <person name="Johnson J."/>
            <person name="Barry K.W."/>
            <person name="Grigoriev I.V."/>
            <person name="Nagy L."/>
            <person name="Hibbett D."/>
            <person name="Henrissat B."/>
            <person name="Matheny P.B."/>
            <person name="Labbe J."/>
            <person name="Martin F."/>
        </authorList>
    </citation>
    <scope>NUCLEOTIDE SEQUENCE</scope>
    <source>
        <strain evidence="1">FP105234-sp</strain>
    </source>
</reference>
<dbReference type="Proteomes" id="UP000814033">
    <property type="component" value="Unassembled WGS sequence"/>
</dbReference>
<reference evidence="1" key="2">
    <citation type="journal article" date="2022" name="New Phytol.">
        <title>Evolutionary transition to the ectomycorrhizal habit in the genomes of a hyperdiverse lineage of mushroom-forming fungi.</title>
        <authorList>
            <person name="Looney B."/>
            <person name="Miyauchi S."/>
            <person name="Morin E."/>
            <person name="Drula E."/>
            <person name="Courty P.E."/>
            <person name="Kohler A."/>
            <person name="Kuo A."/>
            <person name="LaButti K."/>
            <person name="Pangilinan J."/>
            <person name="Lipzen A."/>
            <person name="Riley R."/>
            <person name="Andreopoulos W."/>
            <person name="He G."/>
            <person name="Johnson J."/>
            <person name="Nolan M."/>
            <person name="Tritt A."/>
            <person name="Barry K.W."/>
            <person name="Grigoriev I.V."/>
            <person name="Nagy L.G."/>
            <person name="Hibbett D."/>
            <person name="Henrissat B."/>
            <person name="Matheny P.B."/>
            <person name="Labbe J."/>
            <person name="Martin F.M."/>
        </authorList>
    </citation>
    <scope>NUCLEOTIDE SEQUENCE</scope>
    <source>
        <strain evidence="1">FP105234-sp</strain>
    </source>
</reference>